<evidence type="ECO:0000256" key="11">
    <source>
        <dbReference type="ARBA" id="ARBA00023211"/>
    </source>
</evidence>
<dbReference type="InterPro" id="IPR005483">
    <property type="entry name" value="CPSase_dom"/>
</dbReference>
<dbReference type="GO" id="GO:0004088">
    <property type="term" value="F:carbamoyl-phosphate synthase (glutamine-hydrolyzing) activity"/>
    <property type="evidence" value="ECO:0007669"/>
    <property type="project" value="UniProtKB-EC"/>
</dbReference>
<dbReference type="SUPFAM" id="SSF48108">
    <property type="entry name" value="Carbamoyl phosphate synthetase, large subunit connection domain"/>
    <property type="match status" value="1"/>
</dbReference>
<keyword evidence="6" id="KW-0028">Amino-acid biosynthesis</keyword>
<dbReference type="InterPro" id="IPR006275">
    <property type="entry name" value="CPSase_lsu"/>
</dbReference>
<dbReference type="FunFam" id="3.40.50.20:FF:000001">
    <property type="entry name" value="Carbamoyl-phosphate synthase large chain"/>
    <property type="match status" value="1"/>
</dbReference>
<keyword evidence="8" id="KW-0677">Repeat</keyword>
<dbReference type="EMBL" id="FWZT01000027">
    <property type="protein sequence ID" value="SMF72956.1"/>
    <property type="molecule type" value="Genomic_DNA"/>
</dbReference>
<dbReference type="InterPro" id="IPR058047">
    <property type="entry name" value="CPSase_preATP-grasp"/>
</dbReference>
<evidence type="ECO:0000259" key="17">
    <source>
        <dbReference type="PROSITE" id="PS50975"/>
    </source>
</evidence>
<dbReference type="InterPro" id="IPR005480">
    <property type="entry name" value="CPSase_lsu_oligo"/>
</dbReference>
<dbReference type="NCBIfam" id="NF003671">
    <property type="entry name" value="PRK05294.1"/>
    <property type="match status" value="1"/>
</dbReference>
<accession>A0A1Y6CR77</accession>
<dbReference type="Pfam" id="PF25596">
    <property type="entry name" value="CPSase_L_D1"/>
    <property type="match status" value="2"/>
</dbReference>
<evidence type="ECO:0000256" key="7">
    <source>
        <dbReference type="ARBA" id="ARBA00022723"/>
    </source>
</evidence>
<evidence type="ECO:0000256" key="3">
    <source>
        <dbReference type="ARBA" id="ARBA00012738"/>
    </source>
</evidence>
<dbReference type="Gene3D" id="3.40.50.20">
    <property type="match status" value="2"/>
</dbReference>
<dbReference type="FunFam" id="3.40.50.20:FF:000002">
    <property type="entry name" value="Carbamoyl-phosphate synthase large chain"/>
    <property type="match status" value="1"/>
</dbReference>
<dbReference type="NCBIfam" id="NF009455">
    <property type="entry name" value="PRK12815.1"/>
    <property type="match status" value="1"/>
</dbReference>
<protein>
    <recommendedName>
        <fullName evidence="15">Carbamoyl phosphate synthase arginine-specific large chain</fullName>
        <ecNumber evidence="12">6.3.4.16</ecNumber>
        <ecNumber evidence="3">6.3.5.5</ecNumber>
    </recommendedName>
</protein>
<dbReference type="Gene3D" id="3.30.1490.20">
    <property type="entry name" value="ATP-grasp fold, A domain"/>
    <property type="match status" value="1"/>
</dbReference>
<dbReference type="NCBIfam" id="TIGR01369">
    <property type="entry name" value="CPSaseII_lrg"/>
    <property type="match status" value="1"/>
</dbReference>
<sequence>MPMIKELASLGRAPKVLLLGSGGLSIGQAGEFDYSGTQAIKAMKEEGIHVVVINPNIATVQTNPEEGTKVYLYPVELEWVEKVIAIERPDAIIAGFGGQTALNCLMELDDAGILEKYQVRNLGTPAAILRMTEDRDEFAQKMKSINMPVPASFACNTVDEALEAADKVGYPVILRAAYALGGLGSGFANDKEELQALAQPALASSPQVLIEKSLKGWKEVEYEVMRDSEGNTITICNMENFDPLGIHTGDSIVVCPSQSLSDDEYQILRNAALKIVDSLGIIGECNVQYALDPHSLEFYIIEVNARLSRSSALASKASGYPIAYIAAKVVLGYDLLELKNPVTGITYSFFEPALDYVTIKMPRWDLLKFQGVSHDLGSTMKSVGEVMSIGRTFPEALQKATRMVTEIAQGLSMLRPALNDDELSEALSRPTDTRLYAVIEALRRGWSIDQVHDLTGINQWFLYQTKRITDAEAKIGEIGAKIDTSFEAKPFVQQAFLNTSEDTWRQWKLLGFGDEQIAAIAFQAAGKEVSGREIQQASLAIRKLRIELGIRPVVKKIDTTAGEYPSPSNYLYLSYGGVFDDPLPDDNKVFSAVVLGGGSYRIGTSVEFDWCAVSCSRKLQESGWRSIIVNCNPETVSTDYNSSDRLYFEELSLERILDICDFERPVGVVASMGGQLPNRLANPLSDAGIKLLGHRPDTIDTAEDRSRFSALLDELNIGQPRWIAARTQEEVNAFVDKVGFPILVRPSYVLSGAAMNVAYDADSLNSCLAEAVDLSPDHPVVISEFVEGAREIELDGVAKEGEILTAIVSEHVENAGVHSGDATMVVPAQKLYVETVRRVRRAGRKIAKGLRLNGPFNMQFLAKEGEIKVIECNARAARSFPFVSKAVGLNLADVATDVMIGGKPNLSRFNEDDLDYVGVKAAMFSFKRLGGADPILGVEMASTGEVGCIGEDFDSALLLALEASGVHRPKKGVLVSSGSEKEKLRFLPAAQTLQKLGMPLYATKGTAQYLREHNIEVTALDWPGEGDQDVIKAIKEGLVDFVINIPKSSQRKELTRGSQIRQAAVRFGCSLLTNMEKVTAFVQALDRCEDFVAKHELLVLPDYRA</sequence>
<dbReference type="Proteomes" id="UP000192907">
    <property type="component" value="Unassembled WGS sequence"/>
</dbReference>
<keyword evidence="7" id="KW-0479">Metal-binding</keyword>
<dbReference type="GO" id="GO:0006526">
    <property type="term" value="P:L-arginine biosynthetic process"/>
    <property type="evidence" value="ECO:0007669"/>
    <property type="project" value="UniProtKB-KW"/>
</dbReference>
<dbReference type="EC" id="6.3.5.5" evidence="3"/>
<comment type="similarity">
    <text evidence="2">Belongs to the CarB family.</text>
</comment>
<organism evidence="19 20">
    <name type="scientific">Pseudobacteriovorax antillogorgiicola</name>
    <dbReference type="NCBI Taxonomy" id="1513793"/>
    <lineage>
        <taxon>Bacteria</taxon>
        <taxon>Pseudomonadati</taxon>
        <taxon>Bdellovibrionota</taxon>
        <taxon>Oligoflexia</taxon>
        <taxon>Oligoflexales</taxon>
        <taxon>Pseudobacteriovoracaceae</taxon>
        <taxon>Pseudobacteriovorax</taxon>
    </lineage>
</organism>
<name>A0A1Y6CR77_9BACT</name>
<gene>
    <name evidence="19" type="ORF">SAMN06296036_12751</name>
</gene>
<evidence type="ECO:0000256" key="2">
    <source>
        <dbReference type="ARBA" id="ARBA00009799"/>
    </source>
</evidence>
<evidence type="ECO:0000313" key="19">
    <source>
        <dbReference type="EMBL" id="SMF72956.1"/>
    </source>
</evidence>
<dbReference type="InterPro" id="IPR011761">
    <property type="entry name" value="ATP-grasp"/>
</dbReference>
<dbReference type="RefSeq" id="WP_234996170.1">
    <property type="nucleotide sequence ID" value="NZ_FWZT01000027.1"/>
</dbReference>
<dbReference type="Gene3D" id="3.30.470.20">
    <property type="entry name" value="ATP-grasp fold, B domain"/>
    <property type="match status" value="2"/>
</dbReference>
<dbReference type="SMART" id="SM00851">
    <property type="entry name" value="MGS"/>
    <property type="match status" value="1"/>
</dbReference>
<dbReference type="SUPFAM" id="SSF56059">
    <property type="entry name" value="Glutathione synthetase ATP-binding domain-like"/>
    <property type="match status" value="2"/>
</dbReference>
<feature type="domain" description="ATP-grasp" evidence="17">
    <location>
        <begin position="139"/>
        <end position="331"/>
    </location>
</feature>
<evidence type="ECO:0000313" key="20">
    <source>
        <dbReference type="Proteomes" id="UP000192907"/>
    </source>
</evidence>
<comment type="catalytic activity">
    <reaction evidence="14">
        <text>hydrogencarbonate + L-glutamine + 2 ATP + H2O = carbamoyl phosphate + L-glutamate + 2 ADP + phosphate + 2 H(+)</text>
        <dbReference type="Rhea" id="RHEA:18633"/>
        <dbReference type="ChEBI" id="CHEBI:15377"/>
        <dbReference type="ChEBI" id="CHEBI:15378"/>
        <dbReference type="ChEBI" id="CHEBI:17544"/>
        <dbReference type="ChEBI" id="CHEBI:29985"/>
        <dbReference type="ChEBI" id="CHEBI:30616"/>
        <dbReference type="ChEBI" id="CHEBI:43474"/>
        <dbReference type="ChEBI" id="CHEBI:58228"/>
        <dbReference type="ChEBI" id="CHEBI:58359"/>
        <dbReference type="ChEBI" id="CHEBI:456216"/>
        <dbReference type="EC" id="6.3.5.5"/>
    </reaction>
</comment>
<dbReference type="PANTHER" id="PTHR11405">
    <property type="entry name" value="CARBAMOYLTRANSFERASE FAMILY MEMBER"/>
    <property type="match status" value="1"/>
</dbReference>
<comment type="pathway">
    <text evidence="1">Amino-acid biosynthesis; L-arginine biosynthesis; carbamoyl phosphate from bicarbonate: step 1/1.</text>
</comment>
<keyword evidence="5" id="KW-0436">Ligase</keyword>
<dbReference type="GO" id="GO:0046872">
    <property type="term" value="F:metal ion binding"/>
    <property type="evidence" value="ECO:0007669"/>
    <property type="project" value="UniProtKB-KW"/>
</dbReference>
<evidence type="ECO:0000256" key="10">
    <source>
        <dbReference type="ARBA" id="ARBA00022840"/>
    </source>
</evidence>
<keyword evidence="4" id="KW-0055">Arginine biosynthesis</keyword>
<evidence type="ECO:0000256" key="9">
    <source>
        <dbReference type="ARBA" id="ARBA00022741"/>
    </source>
</evidence>
<dbReference type="FunFam" id="3.30.470.20:FF:000026">
    <property type="entry name" value="Carbamoyl-phosphate synthase large chain"/>
    <property type="match status" value="1"/>
</dbReference>
<evidence type="ECO:0000256" key="5">
    <source>
        <dbReference type="ARBA" id="ARBA00022598"/>
    </source>
</evidence>
<dbReference type="InterPro" id="IPR013815">
    <property type="entry name" value="ATP_grasp_subdomain_1"/>
</dbReference>
<dbReference type="InterPro" id="IPR011607">
    <property type="entry name" value="MGS-like_dom"/>
</dbReference>
<evidence type="ECO:0000256" key="4">
    <source>
        <dbReference type="ARBA" id="ARBA00022571"/>
    </source>
</evidence>
<proteinExistence type="inferred from homology"/>
<comment type="catalytic activity">
    <reaction evidence="13">
        <text>hydrogencarbonate + NH4(+) + 2 ATP = carbamoyl phosphate + 2 ADP + phosphate + 2 H(+)</text>
        <dbReference type="Rhea" id="RHEA:18029"/>
        <dbReference type="ChEBI" id="CHEBI:15378"/>
        <dbReference type="ChEBI" id="CHEBI:17544"/>
        <dbReference type="ChEBI" id="CHEBI:28938"/>
        <dbReference type="ChEBI" id="CHEBI:30616"/>
        <dbReference type="ChEBI" id="CHEBI:43474"/>
        <dbReference type="ChEBI" id="CHEBI:58228"/>
        <dbReference type="ChEBI" id="CHEBI:456216"/>
        <dbReference type="EC" id="6.3.4.16"/>
    </reaction>
</comment>
<evidence type="ECO:0000256" key="8">
    <source>
        <dbReference type="ARBA" id="ARBA00022737"/>
    </source>
</evidence>
<dbReference type="PROSITE" id="PS50975">
    <property type="entry name" value="ATP_GRASP"/>
    <property type="match status" value="2"/>
</dbReference>
<keyword evidence="20" id="KW-1185">Reference proteome</keyword>
<dbReference type="PROSITE" id="PS51855">
    <property type="entry name" value="MGS"/>
    <property type="match status" value="1"/>
</dbReference>
<evidence type="ECO:0000256" key="1">
    <source>
        <dbReference type="ARBA" id="ARBA00005077"/>
    </source>
</evidence>
<dbReference type="PROSITE" id="PS00866">
    <property type="entry name" value="CPSASE_1"/>
    <property type="match status" value="2"/>
</dbReference>
<evidence type="ECO:0000259" key="18">
    <source>
        <dbReference type="PROSITE" id="PS51855"/>
    </source>
</evidence>
<keyword evidence="9 16" id="KW-0547">Nucleotide-binding</keyword>
<evidence type="ECO:0000256" key="16">
    <source>
        <dbReference type="PROSITE-ProRule" id="PRU00409"/>
    </source>
</evidence>
<dbReference type="GO" id="GO:0006541">
    <property type="term" value="P:glutamine metabolic process"/>
    <property type="evidence" value="ECO:0007669"/>
    <property type="project" value="TreeGrafter"/>
</dbReference>
<dbReference type="GO" id="GO:0005737">
    <property type="term" value="C:cytoplasm"/>
    <property type="evidence" value="ECO:0007669"/>
    <property type="project" value="TreeGrafter"/>
</dbReference>
<dbReference type="EC" id="6.3.4.16" evidence="12"/>
<keyword evidence="10 16" id="KW-0067">ATP-binding</keyword>
<evidence type="ECO:0000256" key="12">
    <source>
        <dbReference type="ARBA" id="ARBA00044063"/>
    </source>
</evidence>
<dbReference type="Gene3D" id="3.40.50.1380">
    <property type="entry name" value="Methylglyoxal synthase-like domain"/>
    <property type="match status" value="1"/>
</dbReference>
<dbReference type="GO" id="GO:0005524">
    <property type="term" value="F:ATP binding"/>
    <property type="evidence" value="ECO:0007669"/>
    <property type="project" value="UniProtKB-UniRule"/>
</dbReference>
<dbReference type="InterPro" id="IPR016185">
    <property type="entry name" value="PreATP-grasp_dom_sf"/>
</dbReference>
<dbReference type="Pfam" id="PF02787">
    <property type="entry name" value="CPSase_L_D3"/>
    <property type="match status" value="1"/>
</dbReference>
<dbReference type="AlphaFoldDB" id="A0A1Y6CR77"/>
<evidence type="ECO:0000256" key="6">
    <source>
        <dbReference type="ARBA" id="ARBA00022605"/>
    </source>
</evidence>
<dbReference type="Pfam" id="PF02786">
    <property type="entry name" value="CPSase_L_D2"/>
    <property type="match status" value="2"/>
</dbReference>
<feature type="domain" description="ATP-grasp" evidence="17">
    <location>
        <begin position="709"/>
        <end position="900"/>
    </location>
</feature>
<dbReference type="InterPro" id="IPR005479">
    <property type="entry name" value="CPAse_ATP-bd"/>
</dbReference>
<evidence type="ECO:0000256" key="15">
    <source>
        <dbReference type="ARBA" id="ARBA00074189"/>
    </source>
</evidence>
<dbReference type="SUPFAM" id="SSF52335">
    <property type="entry name" value="Methylglyoxal synthase-like"/>
    <property type="match status" value="1"/>
</dbReference>
<dbReference type="PRINTS" id="PR00098">
    <property type="entry name" value="CPSASE"/>
</dbReference>
<dbReference type="GO" id="GO:0004087">
    <property type="term" value="F:carbamoyl-phosphate synthase (ammonia) activity"/>
    <property type="evidence" value="ECO:0007669"/>
    <property type="project" value="UniProtKB-EC"/>
</dbReference>
<reference evidence="20" key="1">
    <citation type="submission" date="2017-04" db="EMBL/GenBank/DDBJ databases">
        <authorList>
            <person name="Varghese N."/>
            <person name="Submissions S."/>
        </authorList>
    </citation>
    <scope>NUCLEOTIDE SEQUENCE [LARGE SCALE GENOMIC DNA]</scope>
    <source>
        <strain evidence="20">RKEM611</strain>
    </source>
</reference>
<keyword evidence="11" id="KW-0464">Manganese</keyword>
<evidence type="ECO:0000256" key="13">
    <source>
        <dbReference type="ARBA" id="ARBA00047359"/>
    </source>
</evidence>
<dbReference type="SMART" id="SM01096">
    <property type="entry name" value="CPSase_L_D3"/>
    <property type="match status" value="1"/>
</dbReference>
<dbReference type="InterPro" id="IPR036914">
    <property type="entry name" value="MGS-like_dom_sf"/>
</dbReference>
<dbReference type="PANTHER" id="PTHR11405:SF53">
    <property type="entry name" value="CARBAMOYL-PHOSPHATE SYNTHASE [AMMONIA], MITOCHONDRIAL"/>
    <property type="match status" value="1"/>
</dbReference>
<dbReference type="Pfam" id="PF02142">
    <property type="entry name" value="MGS"/>
    <property type="match status" value="1"/>
</dbReference>
<dbReference type="STRING" id="1513793.SAMN06296036_12751"/>
<feature type="domain" description="MGS-like" evidence="18">
    <location>
        <begin position="966"/>
        <end position="1105"/>
    </location>
</feature>
<dbReference type="PROSITE" id="PS00867">
    <property type="entry name" value="CPSASE_2"/>
    <property type="match status" value="2"/>
</dbReference>
<evidence type="ECO:0000256" key="14">
    <source>
        <dbReference type="ARBA" id="ARBA00048816"/>
    </source>
</evidence>
<dbReference type="FunFam" id="3.30.1490.20:FF:000001">
    <property type="entry name" value="Carbamoyl-phosphate synthase large chain"/>
    <property type="match status" value="1"/>
</dbReference>
<dbReference type="InterPro" id="IPR036897">
    <property type="entry name" value="CarbamoylP_synth_lsu_oligo_sf"/>
</dbReference>
<dbReference type="Gene3D" id="1.10.1030.10">
    <property type="entry name" value="Carbamoyl-phosphate synthetase, large subunit oligomerisation domain"/>
    <property type="match status" value="1"/>
</dbReference>
<dbReference type="SUPFAM" id="SSF52440">
    <property type="entry name" value="PreATP-grasp domain"/>
    <property type="match status" value="2"/>
</dbReference>
<dbReference type="FunFam" id="3.30.470.20:FF:000001">
    <property type="entry name" value="Carbamoyl-phosphate synthase large chain"/>
    <property type="match status" value="1"/>
</dbReference>